<gene>
    <name evidence="2" type="ORF">BJ970_001502</name>
</gene>
<feature type="region of interest" description="Disordered" evidence="1">
    <location>
        <begin position="41"/>
        <end position="80"/>
    </location>
</feature>
<name>A0A840Q5G4_9PSEU</name>
<dbReference type="EMBL" id="JACHIW010000001">
    <property type="protein sequence ID" value="MBB5153968.1"/>
    <property type="molecule type" value="Genomic_DNA"/>
</dbReference>
<evidence type="ECO:0000313" key="2">
    <source>
        <dbReference type="EMBL" id="MBB5153968.1"/>
    </source>
</evidence>
<evidence type="ECO:0000256" key="1">
    <source>
        <dbReference type="SAM" id="MobiDB-lite"/>
    </source>
</evidence>
<dbReference type="RefSeq" id="WP_184725332.1">
    <property type="nucleotide sequence ID" value="NZ_JACHIW010000001.1"/>
</dbReference>
<reference evidence="2 3" key="1">
    <citation type="submission" date="2020-08" db="EMBL/GenBank/DDBJ databases">
        <title>Sequencing the genomes of 1000 actinobacteria strains.</title>
        <authorList>
            <person name="Klenk H.-P."/>
        </authorList>
    </citation>
    <scope>NUCLEOTIDE SEQUENCE [LARGE SCALE GENOMIC DNA]</scope>
    <source>
        <strain evidence="2 3">DSM 45584</strain>
    </source>
</reference>
<sequence>MQWWILMVAAMGGLVVPAPAIRRRVRRRRAISRVRTELARFYPPREPGSGKRPSTGAATDRQPGVRHARPVGGAAALTWPTAQETKLPRICSQVMLDLGN</sequence>
<protein>
    <submittedName>
        <fullName evidence="2">Uncharacterized protein</fullName>
    </submittedName>
</protein>
<proteinExistence type="predicted"/>
<keyword evidence="3" id="KW-1185">Reference proteome</keyword>
<evidence type="ECO:0000313" key="3">
    <source>
        <dbReference type="Proteomes" id="UP000584374"/>
    </source>
</evidence>
<accession>A0A840Q5G4</accession>
<dbReference type="AlphaFoldDB" id="A0A840Q5G4"/>
<organism evidence="2 3">
    <name type="scientific">Saccharopolyspora phatthalungensis</name>
    <dbReference type="NCBI Taxonomy" id="664693"/>
    <lineage>
        <taxon>Bacteria</taxon>
        <taxon>Bacillati</taxon>
        <taxon>Actinomycetota</taxon>
        <taxon>Actinomycetes</taxon>
        <taxon>Pseudonocardiales</taxon>
        <taxon>Pseudonocardiaceae</taxon>
        <taxon>Saccharopolyspora</taxon>
    </lineage>
</organism>
<dbReference type="Proteomes" id="UP000584374">
    <property type="component" value="Unassembled WGS sequence"/>
</dbReference>
<comment type="caution">
    <text evidence="2">The sequence shown here is derived from an EMBL/GenBank/DDBJ whole genome shotgun (WGS) entry which is preliminary data.</text>
</comment>